<name>A0A377YTC1_KLEPN</name>
<feature type="region of interest" description="Disordered" evidence="4">
    <location>
        <begin position="160"/>
        <end position="194"/>
    </location>
</feature>
<dbReference type="Gene3D" id="1.10.260.40">
    <property type="entry name" value="lambda repressor-like DNA-binding domains"/>
    <property type="match status" value="1"/>
</dbReference>
<proteinExistence type="predicted"/>
<evidence type="ECO:0000256" key="3">
    <source>
        <dbReference type="ARBA" id="ARBA00023163"/>
    </source>
</evidence>
<reference evidence="6 7" key="1">
    <citation type="submission" date="2018-06" db="EMBL/GenBank/DDBJ databases">
        <authorList>
            <consortium name="Pathogen Informatics"/>
            <person name="Doyle S."/>
        </authorList>
    </citation>
    <scope>NUCLEOTIDE SEQUENCE [LARGE SCALE GENOMIC DNA]</scope>
    <source>
        <strain evidence="6 7">NCTC8849</strain>
    </source>
</reference>
<gene>
    <name evidence="6" type="ORF">NCTC8849_06449</name>
</gene>
<dbReference type="EMBL" id="UGLC01000004">
    <property type="protein sequence ID" value="STU50158.1"/>
    <property type="molecule type" value="Genomic_DNA"/>
</dbReference>
<dbReference type="Pfam" id="PF01381">
    <property type="entry name" value="HTH_3"/>
    <property type="match status" value="1"/>
</dbReference>
<evidence type="ECO:0000259" key="5">
    <source>
        <dbReference type="PROSITE" id="PS50943"/>
    </source>
</evidence>
<evidence type="ECO:0000256" key="4">
    <source>
        <dbReference type="SAM" id="MobiDB-lite"/>
    </source>
</evidence>
<dbReference type="PANTHER" id="PTHR36511">
    <property type="entry name" value="MERR FAMILY BACTERIAL REGULATORY PROTEIN"/>
    <property type="match status" value="1"/>
</dbReference>
<dbReference type="SMART" id="SM00530">
    <property type="entry name" value="HTH_XRE"/>
    <property type="match status" value="1"/>
</dbReference>
<keyword evidence="1" id="KW-0805">Transcription regulation</keyword>
<dbReference type="Proteomes" id="UP000254799">
    <property type="component" value="Unassembled WGS sequence"/>
</dbReference>
<accession>A0A377YTC1</accession>
<dbReference type="InterPro" id="IPR052359">
    <property type="entry name" value="HTH-type_reg/antitoxin"/>
</dbReference>
<evidence type="ECO:0000256" key="2">
    <source>
        <dbReference type="ARBA" id="ARBA00023125"/>
    </source>
</evidence>
<evidence type="ECO:0000313" key="7">
    <source>
        <dbReference type="Proteomes" id="UP000254799"/>
    </source>
</evidence>
<sequence length="194" mass="21162">MTAKNKYKSPAFEAIHSAASGLFSVGAIPQETMRHFDESCLGSVARTSPIEIKALREQLNVSQPVFARYLNTSVSTVQKWETGAKRPSGMSLKLLSVVQKHGLKIYCSYPAGWRLRLSGLQVTSAETVGRIRRSRHPAQKAMNPRPNNYEISAASARRLPGETGRYSAAEGYANRSYPDPARAETLAPGGSAPR</sequence>
<keyword evidence="3" id="KW-0804">Transcription</keyword>
<protein>
    <submittedName>
        <fullName evidence="6">DNA-binding protein</fullName>
    </submittedName>
</protein>
<organism evidence="6 7">
    <name type="scientific">Klebsiella pneumoniae</name>
    <dbReference type="NCBI Taxonomy" id="573"/>
    <lineage>
        <taxon>Bacteria</taxon>
        <taxon>Pseudomonadati</taxon>
        <taxon>Pseudomonadota</taxon>
        <taxon>Gammaproteobacteria</taxon>
        <taxon>Enterobacterales</taxon>
        <taxon>Enterobacteriaceae</taxon>
        <taxon>Klebsiella/Raoultella group</taxon>
        <taxon>Klebsiella</taxon>
        <taxon>Klebsiella pneumoniae complex</taxon>
    </lineage>
</organism>
<dbReference type="InterPro" id="IPR001387">
    <property type="entry name" value="Cro/C1-type_HTH"/>
</dbReference>
<dbReference type="InterPro" id="IPR010982">
    <property type="entry name" value="Lambda_DNA-bd_dom_sf"/>
</dbReference>
<dbReference type="AlphaFoldDB" id="A0A377YTC1"/>
<dbReference type="PROSITE" id="PS50943">
    <property type="entry name" value="HTH_CROC1"/>
    <property type="match status" value="1"/>
</dbReference>
<dbReference type="GO" id="GO:0003677">
    <property type="term" value="F:DNA binding"/>
    <property type="evidence" value="ECO:0007669"/>
    <property type="project" value="UniProtKB-KW"/>
</dbReference>
<evidence type="ECO:0000313" key="6">
    <source>
        <dbReference type="EMBL" id="STU50158.1"/>
    </source>
</evidence>
<keyword evidence="2 6" id="KW-0238">DNA-binding</keyword>
<dbReference type="PANTHER" id="PTHR36511:SF3">
    <property type="entry name" value="ANTITOXIN HIGA-2"/>
    <property type="match status" value="1"/>
</dbReference>
<feature type="domain" description="HTH cro/C1-type" evidence="5">
    <location>
        <begin position="52"/>
        <end position="88"/>
    </location>
</feature>
<evidence type="ECO:0000256" key="1">
    <source>
        <dbReference type="ARBA" id="ARBA00023015"/>
    </source>
</evidence>
<dbReference type="CDD" id="cd00093">
    <property type="entry name" value="HTH_XRE"/>
    <property type="match status" value="1"/>
</dbReference>
<dbReference type="SUPFAM" id="SSF47413">
    <property type="entry name" value="lambda repressor-like DNA-binding domains"/>
    <property type="match status" value="1"/>
</dbReference>